<comment type="caution">
    <text evidence="4">The sequence shown here is derived from an EMBL/GenBank/DDBJ whole genome shotgun (WGS) entry which is preliminary data.</text>
</comment>
<accession>A0ABR0LV83</accession>
<evidence type="ECO:0000313" key="4">
    <source>
        <dbReference type="EMBL" id="KAK5245549.1"/>
    </source>
</evidence>
<reference evidence="4 5" key="1">
    <citation type="submission" date="2023-08" db="EMBL/GenBank/DDBJ databases">
        <title>Black Yeasts Isolated from many extreme environments.</title>
        <authorList>
            <person name="Coleine C."/>
            <person name="Stajich J.E."/>
            <person name="Selbmann L."/>
        </authorList>
    </citation>
    <scope>NUCLEOTIDE SEQUENCE [LARGE SCALE GENOMIC DNA]</scope>
    <source>
        <strain evidence="4 5">CCFEE 536</strain>
    </source>
</reference>
<evidence type="ECO:0000313" key="5">
    <source>
        <dbReference type="Proteomes" id="UP001357485"/>
    </source>
</evidence>
<feature type="domain" description="DEAD/DEAH-box helicase" evidence="3">
    <location>
        <begin position="191"/>
        <end position="257"/>
    </location>
</feature>
<dbReference type="EMBL" id="JAVRRA010009732">
    <property type="protein sequence ID" value="KAK5245549.1"/>
    <property type="molecule type" value="Genomic_DNA"/>
</dbReference>
<name>A0ABR0LV83_9PEZI</name>
<dbReference type="Pfam" id="PF00270">
    <property type="entry name" value="DEAD"/>
    <property type="match status" value="1"/>
</dbReference>
<dbReference type="InterPro" id="IPR052431">
    <property type="entry name" value="SKI2_subfamily_helicases"/>
</dbReference>
<gene>
    <name evidence="4" type="ORF">LTR16_007280</name>
</gene>
<dbReference type="PANTHER" id="PTHR44533">
    <property type="entry name" value="DEAD/H RNA HELICASE, PUTATIVE-RELATED"/>
    <property type="match status" value="1"/>
</dbReference>
<proteinExistence type="predicted"/>
<dbReference type="SUPFAM" id="SSF52540">
    <property type="entry name" value="P-loop containing nucleoside triphosphate hydrolases"/>
    <property type="match status" value="1"/>
</dbReference>
<keyword evidence="2" id="KW-0347">Helicase</keyword>
<keyword evidence="1" id="KW-0378">Hydrolase</keyword>
<dbReference type="PANTHER" id="PTHR44533:SF4">
    <property type="entry name" value="DEAD_H RNA HELICASE, PUTATIVE-RELATED"/>
    <property type="match status" value="1"/>
</dbReference>
<evidence type="ECO:0000259" key="3">
    <source>
        <dbReference type="Pfam" id="PF00270"/>
    </source>
</evidence>
<protein>
    <recommendedName>
        <fullName evidence="3">DEAD/DEAH-box helicase domain-containing protein</fullName>
    </recommendedName>
</protein>
<dbReference type="Gene3D" id="3.40.50.300">
    <property type="entry name" value="P-loop containing nucleotide triphosphate hydrolases"/>
    <property type="match status" value="1"/>
</dbReference>
<keyword evidence="2" id="KW-0547">Nucleotide-binding</keyword>
<dbReference type="Proteomes" id="UP001357485">
    <property type="component" value="Unassembled WGS sequence"/>
</dbReference>
<organism evidence="4 5">
    <name type="scientific">Cryomyces antarcticus</name>
    <dbReference type="NCBI Taxonomy" id="329879"/>
    <lineage>
        <taxon>Eukaryota</taxon>
        <taxon>Fungi</taxon>
        <taxon>Dikarya</taxon>
        <taxon>Ascomycota</taxon>
        <taxon>Pezizomycotina</taxon>
        <taxon>Dothideomycetes</taxon>
        <taxon>Dothideomycetes incertae sedis</taxon>
        <taxon>Cryomyces</taxon>
    </lineage>
</organism>
<keyword evidence="2" id="KW-0067">ATP-binding</keyword>
<dbReference type="InterPro" id="IPR011545">
    <property type="entry name" value="DEAD/DEAH_box_helicase_dom"/>
</dbReference>
<sequence length="296" mass="33006">MLENIAANAAKKEEGNTDKTIRAWHVICKNLEAEADLIDRYAMSKANVNSLDTGKRAVLGAEVELYMLNALLGLWIDFCRRFKKEEGYGIAALIWDTVTRLSKVKRGMTKTIAMSIQETSRTLDLPFVTISVPSDDRKLPFTFVLPLPKDEALSVDLSAREFQLLHCGPYFDRSIDSSSDSRVPFEPDGWQKKVLDEIDARRSLFVVAPTSAGKTFISFYAMKQVLESDDDDVLVYVAPTKALVNQIAAEVQARFSKSFKYPGKSSDWLPGLGYSAACTPNYAASSFQRQFMGPQS</sequence>
<evidence type="ECO:0000256" key="2">
    <source>
        <dbReference type="ARBA" id="ARBA00022806"/>
    </source>
</evidence>
<dbReference type="InterPro" id="IPR027417">
    <property type="entry name" value="P-loop_NTPase"/>
</dbReference>
<evidence type="ECO:0000256" key="1">
    <source>
        <dbReference type="ARBA" id="ARBA00022801"/>
    </source>
</evidence>
<keyword evidence="5" id="KW-1185">Reference proteome</keyword>